<dbReference type="Proteomes" id="UP000708208">
    <property type="component" value="Unassembled WGS sequence"/>
</dbReference>
<reference evidence="2" key="1">
    <citation type="submission" date="2021-06" db="EMBL/GenBank/DDBJ databases">
        <authorList>
            <person name="Hodson N. C."/>
            <person name="Mongue J. A."/>
            <person name="Jaron S. K."/>
        </authorList>
    </citation>
    <scope>NUCLEOTIDE SEQUENCE</scope>
</reference>
<gene>
    <name evidence="2" type="ORF">AFUS01_LOCUS16258</name>
</gene>
<keyword evidence="3" id="KW-1185">Reference proteome</keyword>
<comment type="caution">
    <text evidence="2">The sequence shown here is derived from an EMBL/GenBank/DDBJ whole genome shotgun (WGS) entry which is preliminary data.</text>
</comment>
<organism evidence="2 3">
    <name type="scientific">Allacma fusca</name>
    <dbReference type="NCBI Taxonomy" id="39272"/>
    <lineage>
        <taxon>Eukaryota</taxon>
        <taxon>Metazoa</taxon>
        <taxon>Ecdysozoa</taxon>
        <taxon>Arthropoda</taxon>
        <taxon>Hexapoda</taxon>
        <taxon>Collembola</taxon>
        <taxon>Symphypleona</taxon>
        <taxon>Sminthuridae</taxon>
        <taxon>Allacma</taxon>
    </lineage>
</organism>
<dbReference type="AlphaFoldDB" id="A0A8J2P1D4"/>
<evidence type="ECO:0000313" key="2">
    <source>
        <dbReference type="EMBL" id="CAG7727414.1"/>
    </source>
</evidence>
<dbReference type="EMBL" id="CAJVCH010148286">
    <property type="protein sequence ID" value="CAG7727414.1"/>
    <property type="molecule type" value="Genomic_DNA"/>
</dbReference>
<feature type="region of interest" description="Disordered" evidence="1">
    <location>
        <begin position="1"/>
        <end position="26"/>
    </location>
</feature>
<sequence length="26" mass="3189">KLHLEREGIKYKLAEQSQERQEMTKD</sequence>
<feature type="non-terminal residue" evidence="2">
    <location>
        <position position="1"/>
    </location>
</feature>
<evidence type="ECO:0000256" key="1">
    <source>
        <dbReference type="SAM" id="MobiDB-lite"/>
    </source>
</evidence>
<proteinExistence type="predicted"/>
<evidence type="ECO:0000313" key="3">
    <source>
        <dbReference type="Proteomes" id="UP000708208"/>
    </source>
</evidence>
<accession>A0A8J2P1D4</accession>
<protein>
    <submittedName>
        <fullName evidence="2">Uncharacterized protein</fullName>
    </submittedName>
</protein>
<name>A0A8J2P1D4_9HEXA</name>